<feature type="transmembrane region" description="Helical" evidence="1">
    <location>
        <begin position="301"/>
        <end position="317"/>
    </location>
</feature>
<dbReference type="Proteomes" id="UP000815325">
    <property type="component" value="Unassembled WGS sequence"/>
</dbReference>
<dbReference type="EMBL" id="MU069999">
    <property type="protein sequence ID" value="KAF5830857.1"/>
    <property type="molecule type" value="Genomic_DNA"/>
</dbReference>
<reference evidence="2" key="1">
    <citation type="submission" date="2017-08" db="EMBL/GenBank/DDBJ databases">
        <authorList>
            <person name="Polle J.E."/>
            <person name="Barry K."/>
            <person name="Cushman J."/>
            <person name="Schmutz J."/>
            <person name="Tran D."/>
            <person name="Hathwaick L.T."/>
            <person name="Yim W.C."/>
            <person name="Jenkins J."/>
            <person name="Mckie-Krisberg Z.M."/>
            <person name="Prochnik S."/>
            <person name="Lindquist E."/>
            <person name="Dockter R.B."/>
            <person name="Adam C."/>
            <person name="Molina H."/>
            <person name="Bunkerborg J."/>
            <person name="Jin E."/>
            <person name="Buchheim M."/>
            <person name="Magnuson J."/>
        </authorList>
    </citation>
    <scope>NUCLEOTIDE SEQUENCE</scope>
    <source>
        <strain evidence="2">CCAP 19/18</strain>
    </source>
</reference>
<accession>A0ABQ7G8C7</accession>
<evidence type="ECO:0000256" key="1">
    <source>
        <dbReference type="SAM" id="Phobius"/>
    </source>
</evidence>
<keyword evidence="3" id="KW-1185">Reference proteome</keyword>
<proteinExistence type="predicted"/>
<evidence type="ECO:0000313" key="3">
    <source>
        <dbReference type="Proteomes" id="UP000815325"/>
    </source>
</evidence>
<feature type="transmembrane region" description="Helical" evidence="1">
    <location>
        <begin position="76"/>
        <end position="97"/>
    </location>
</feature>
<feature type="transmembrane region" description="Helical" evidence="1">
    <location>
        <begin position="231"/>
        <end position="248"/>
    </location>
</feature>
<feature type="transmembrane region" description="Helical" evidence="1">
    <location>
        <begin position="109"/>
        <end position="136"/>
    </location>
</feature>
<evidence type="ECO:0000313" key="2">
    <source>
        <dbReference type="EMBL" id="KAF5830857.1"/>
    </source>
</evidence>
<keyword evidence="1" id="KW-0812">Transmembrane</keyword>
<name>A0ABQ7G8C7_DUNSA</name>
<gene>
    <name evidence="2" type="ORF">DUNSADRAFT_13937</name>
</gene>
<feature type="transmembrane region" description="Helical" evidence="1">
    <location>
        <begin position="165"/>
        <end position="188"/>
    </location>
</feature>
<dbReference type="InterPro" id="IPR052994">
    <property type="entry name" value="Tiny_macrocysts_regulators"/>
</dbReference>
<dbReference type="PANTHER" id="PTHR31600:SF2">
    <property type="entry name" value="GAMETE ENRICHED GENE 10 PROTEIN-RELATED"/>
    <property type="match status" value="1"/>
</dbReference>
<feature type="transmembrane region" description="Helical" evidence="1">
    <location>
        <begin position="260"/>
        <end position="281"/>
    </location>
</feature>
<keyword evidence="1" id="KW-0472">Membrane</keyword>
<protein>
    <submittedName>
        <fullName evidence="2">Uncharacterized protein</fullName>
    </submittedName>
</protein>
<keyword evidence="1" id="KW-1133">Transmembrane helix</keyword>
<sequence>MCINTLAAEKAFTADWRINLSKIVLEGLTGFLVVFNPLVQGWDIDYDVWFWQIISWSTYHSAAAVSRDYNVFTNVMYLHLAVVAILLAGLLVLALTVNKVQKSRKLQKWVKVLHFCMDVVFNVGFMTIFSVFTFMFNCDFESNNNGGTNMHLHYRDVDCSQMPHLAHMVVGGIFGLILGVMACIMVVADTEHSPLSRAWLASPSMVTRMKIVVAKMVIIVCAVGINQPRRAPTIMVWLASLYTWWLYFRQMPFYNTWVNISISSMWLGIAYTASLLMVLSWDHRYGDPDFHYWMTWNVLKGVFPVMVGGACCHYAFIRYKMYWTRKFIDPPPTVPLRKIFKFEYPGKFFCRMHMLDGQARQTVACTLKCASIICCCPCPCSLPQCPTA</sequence>
<organism evidence="2 3">
    <name type="scientific">Dunaliella salina</name>
    <name type="common">Green alga</name>
    <name type="synonym">Protococcus salinus</name>
    <dbReference type="NCBI Taxonomy" id="3046"/>
    <lineage>
        <taxon>Eukaryota</taxon>
        <taxon>Viridiplantae</taxon>
        <taxon>Chlorophyta</taxon>
        <taxon>core chlorophytes</taxon>
        <taxon>Chlorophyceae</taxon>
        <taxon>CS clade</taxon>
        <taxon>Chlamydomonadales</taxon>
        <taxon>Dunaliellaceae</taxon>
        <taxon>Dunaliella</taxon>
    </lineage>
</organism>
<feature type="transmembrane region" description="Helical" evidence="1">
    <location>
        <begin position="209"/>
        <end position="225"/>
    </location>
</feature>
<comment type="caution">
    <text evidence="2">The sequence shown here is derived from an EMBL/GenBank/DDBJ whole genome shotgun (WGS) entry which is preliminary data.</text>
</comment>
<dbReference type="PANTHER" id="PTHR31600">
    <property type="entry name" value="TINY MACROCYSTS PROTEIN B-RELATED"/>
    <property type="match status" value="1"/>
</dbReference>